<protein>
    <submittedName>
        <fullName evidence="2">Uncharacterized protein</fullName>
    </submittedName>
</protein>
<sequence>MGIKLLFFTGFSKFVAHESVAFMFVLFGCYSRCLLIFFWGGIRGQSENPV</sequence>
<keyword evidence="1" id="KW-0472">Membrane</keyword>
<feature type="transmembrane region" description="Helical" evidence="1">
    <location>
        <begin position="20"/>
        <end position="42"/>
    </location>
</feature>
<evidence type="ECO:0000313" key="2">
    <source>
        <dbReference type="EMBL" id="VYT11847.1"/>
    </source>
</evidence>
<gene>
    <name evidence="2" type="ORF">BFLFYP10_00496</name>
</gene>
<evidence type="ECO:0000256" key="1">
    <source>
        <dbReference type="SAM" id="Phobius"/>
    </source>
</evidence>
<dbReference type="EMBL" id="CACRSZ010000040">
    <property type="protein sequence ID" value="VYT11847.1"/>
    <property type="molecule type" value="Genomic_DNA"/>
</dbReference>
<organism evidence="2">
    <name type="scientific">Bacteroides faecis</name>
    <dbReference type="NCBI Taxonomy" id="674529"/>
    <lineage>
        <taxon>Bacteria</taxon>
        <taxon>Pseudomonadati</taxon>
        <taxon>Bacteroidota</taxon>
        <taxon>Bacteroidia</taxon>
        <taxon>Bacteroidales</taxon>
        <taxon>Bacteroidaceae</taxon>
        <taxon>Bacteroides</taxon>
    </lineage>
</organism>
<accession>A0A6N2U2Q4</accession>
<name>A0A6N2U2Q4_9BACE</name>
<dbReference type="PROSITE" id="PS51257">
    <property type="entry name" value="PROKAR_LIPOPROTEIN"/>
    <property type="match status" value="1"/>
</dbReference>
<keyword evidence="1" id="KW-0812">Transmembrane</keyword>
<dbReference type="AlphaFoldDB" id="A0A6N2U2Q4"/>
<keyword evidence="1" id="KW-1133">Transmembrane helix</keyword>
<proteinExistence type="predicted"/>
<reference evidence="2" key="1">
    <citation type="submission" date="2019-11" db="EMBL/GenBank/DDBJ databases">
        <authorList>
            <person name="Feng L."/>
        </authorList>
    </citation>
    <scope>NUCLEOTIDE SEQUENCE</scope>
    <source>
        <strain evidence="2">BfaecisLFYP10</strain>
    </source>
</reference>